<accession>V5WK60</accession>
<protein>
    <submittedName>
        <fullName evidence="1">Uncharacterized protein</fullName>
    </submittedName>
</protein>
<dbReference type="KEGG" id="slr:L21SP2_2203"/>
<dbReference type="Proteomes" id="UP000018680">
    <property type="component" value="Chromosome"/>
</dbReference>
<organism evidence="1 2">
    <name type="scientific">Salinispira pacifica</name>
    <dbReference type="NCBI Taxonomy" id="1307761"/>
    <lineage>
        <taxon>Bacteria</taxon>
        <taxon>Pseudomonadati</taxon>
        <taxon>Spirochaetota</taxon>
        <taxon>Spirochaetia</taxon>
        <taxon>Spirochaetales</taxon>
        <taxon>Spirochaetaceae</taxon>
        <taxon>Salinispira</taxon>
    </lineage>
</organism>
<dbReference type="EMBL" id="CP006939">
    <property type="protein sequence ID" value="AHC15566.1"/>
    <property type="molecule type" value="Genomic_DNA"/>
</dbReference>
<dbReference type="HOGENOM" id="CLU_3122481_0_0_12"/>
<evidence type="ECO:0000313" key="1">
    <source>
        <dbReference type="EMBL" id="AHC15566.1"/>
    </source>
</evidence>
<proteinExistence type="predicted"/>
<gene>
    <name evidence="1" type="ORF">L21SP2_2203</name>
</gene>
<keyword evidence="2" id="KW-1185">Reference proteome</keyword>
<reference evidence="1 2" key="1">
    <citation type="journal article" date="2015" name="Stand. Genomic Sci.">
        <title>Complete genome sequence and description of Salinispira pacifica gen. nov., sp. nov., a novel spirochaete isolated form a hypersaline microbial mat.</title>
        <authorList>
            <person name="Ben Hania W."/>
            <person name="Joseph M."/>
            <person name="Schumann P."/>
            <person name="Bunk B."/>
            <person name="Fiebig A."/>
            <person name="Sproer C."/>
            <person name="Klenk H.P."/>
            <person name="Fardeau M.L."/>
            <person name="Spring S."/>
        </authorList>
    </citation>
    <scope>NUCLEOTIDE SEQUENCE [LARGE SCALE GENOMIC DNA]</scope>
    <source>
        <strain evidence="1 2">L21-RPul-D2</strain>
    </source>
</reference>
<dbReference type="AlphaFoldDB" id="V5WK60"/>
<dbReference type="STRING" id="1307761.L21SP2_2203"/>
<evidence type="ECO:0000313" key="2">
    <source>
        <dbReference type="Proteomes" id="UP000018680"/>
    </source>
</evidence>
<name>V5WK60_9SPIO</name>
<sequence>MEIWFNCWIVPKNRKKNHRQDAGKLIRHGGGESGKVWEAGVGVNPALLSR</sequence>